<proteinExistence type="predicted"/>
<keyword evidence="3" id="KW-1185">Reference proteome</keyword>
<evidence type="ECO:0000313" key="2">
    <source>
        <dbReference type="EMBL" id="KKY32638.1"/>
    </source>
</evidence>
<reference evidence="2 3" key="1">
    <citation type="submission" date="2015-05" db="EMBL/GenBank/DDBJ databases">
        <title>Distinctive expansion of gene families associated with plant cell wall degradation and secondary metabolism in the genomes of grapevine trunk pathogens.</title>
        <authorList>
            <person name="Lawrence D.P."/>
            <person name="Travadon R."/>
            <person name="Rolshausen P.E."/>
            <person name="Baumgartner K."/>
        </authorList>
    </citation>
    <scope>NUCLEOTIDE SEQUENCE [LARGE SCALE GENOMIC DNA]</scope>
    <source>
        <strain evidence="2">DA912</strain>
    </source>
</reference>
<sequence length="302" mass="33502">MLHSLIWAVWALSTSPSAAERPARLVKWEDLMVATSAFPRFSGEVANITRTGTPKVAAVLFNSGAIEPITCRSNAEGLHCDADCGDCGDVAAEFPNAINELQLHSPPQLDGLTFIGNRILSDKKEDGTKCRSFFLWQSNPAGKIPIDNTVVQINLNENTDGSLWLGPEPNRYEIYNGEFDEGSPTPSCNQHRARDTAAHAALKQPFWDALYPAGEYKLVYTVQDGRLFLTWRITFDLTDEVGDDFRVWVDARNCTQIVAAAPAEMDSFTHSLDDFITQQVQLFEDRGIAIRRDPAEPSKIIL</sequence>
<reference evidence="2 3" key="2">
    <citation type="submission" date="2015-05" db="EMBL/GenBank/DDBJ databases">
        <authorList>
            <person name="Morales-Cruz A."/>
            <person name="Amrine K.C."/>
            <person name="Cantu D."/>
        </authorList>
    </citation>
    <scope>NUCLEOTIDE SEQUENCE [LARGE SCALE GENOMIC DNA]</scope>
    <source>
        <strain evidence="2">DA912</strain>
    </source>
</reference>
<dbReference type="AlphaFoldDB" id="A0A0G2HBQ7"/>
<comment type="caution">
    <text evidence="2">The sequence shown here is derived from an EMBL/GenBank/DDBJ whole genome shotgun (WGS) entry which is preliminary data.</text>
</comment>
<keyword evidence="1" id="KW-0732">Signal</keyword>
<dbReference type="Proteomes" id="UP000034680">
    <property type="component" value="Unassembled WGS sequence"/>
</dbReference>
<name>A0A0G2HBQ7_9PEZI</name>
<organism evidence="2 3">
    <name type="scientific">Diaporthe ampelina</name>
    <dbReference type="NCBI Taxonomy" id="1214573"/>
    <lineage>
        <taxon>Eukaryota</taxon>
        <taxon>Fungi</taxon>
        <taxon>Dikarya</taxon>
        <taxon>Ascomycota</taxon>
        <taxon>Pezizomycotina</taxon>
        <taxon>Sordariomycetes</taxon>
        <taxon>Sordariomycetidae</taxon>
        <taxon>Diaporthales</taxon>
        <taxon>Diaporthaceae</taxon>
        <taxon>Diaporthe</taxon>
    </lineage>
</organism>
<dbReference type="EMBL" id="LCUC01000294">
    <property type="protein sequence ID" value="KKY32638.1"/>
    <property type="molecule type" value="Genomic_DNA"/>
</dbReference>
<evidence type="ECO:0000313" key="3">
    <source>
        <dbReference type="Proteomes" id="UP000034680"/>
    </source>
</evidence>
<evidence type="ECO:0000256" key="1">
    <source>
        <dbReference type="SAM" id="SignalP"/>
    </source>
</evidence>
<feature type="chain" id="PRO_5002544953" evidence="1">
    <location>
        <begin position="20"/>
        <end position="302"/>
    </location>
</feature>
<gene>
    <name evidence="2" type="ORF">UCDDA912_g07402</name>
</gene>
<feature type="signal peptide" evidence="1">
    <location>
        <begin position="1"/>
        <end position="19"/>
    </location>
</feature>
<protein>
    <submittedName>
        <fullName evidence="2">Uncharacterized protein</fullName>
    </submittedName>
</protein>
<accession>A0A0G2HBQ7</accession>
<dbReference type="OrthoDB" id="5239044at2759"/>